<evidence type="ECO:0000313" key="9">
    <source>
        <dbReference type="Proteomes" id="UP000823895"/>
    </source>
</evidence>
<dbReference type="PIRSF" id="PIRSF001430">
    <property type="entry name" value="tRNA_psdUrid_synth"/>
    <property type="match status" value="1"/>
</dbReference>
<evidence type="ECO:0000256" key="5">
    <source>
        <dbReference type="PIRSR" id="PIRSR001430-2"/>
    </source>
</evidence>
<dbReference type="PANTHER" id="PTHR11142">
    <property type="entry name" value="PSEUDOURIDYLATE SYNTHASE"/>
    <property type="match status" value="1"/>
</dbReference>
<keyword evidence="2 4" id="KW-0819">tRNA processing</keyword>
<evidence type="ECO:0000256" key="4">
    <source>
        <dbReference type="HAMAP-Rule" id="MF_00171"/>
    </source>
</evidence>
<comment type="caution">
    <text evidence="8">The sequence shown here is derived from an EMBL/GenBank/DDBJ whole genome shotgun (WGS) entry which is preliminary data.</text>
</comment>
<dbReference type="HAMAP" id="MF_00171">
    <property type="entry name" value="TruA"/>
    <property type="match status" value="1"/>
</dbReference>
<evidence type="ECO:0000256" key="6">
    <source>
        <dbReference type="RuleBase" id="RU003792"/>
    </source>
</evidence>
<evidence type="ECO:0000313" key="8">
    <source>
        <dbReference type="EMBL" id="HJC43071.1"/>
    </source>
</evidence>
<dbReference type="GO" id="GO:0003723">
    <property type="term" value="F:RNA binding"/>
    <property type="evidence" value="ECO:0007669"/>
    <property type="project" value="InterPro"/>
</dbReference>
<dbReference type="Proteomes" id="UP000823895">
    <property type="component" value="Unassembled WGS sequence"/>
</dbReference>
<dbReference type="Pfam" id="PF01416">
    <property type="entry name" value="PseudoU_synth_1"/>
    <property type="match status" value="1"/>
</dbReference>
<protein>
    <recommendedName>
        <fullName evidence="4">tRNA pseudouridine synthase A</fullName>
        <ecNumber evidence="4">5.4.99.12</ecNumber>
    </recommendedName>
    <alternativeName>
        <fullName evidence="4">tRNA pseudouridine(38-40) synthase</fullName>
    </alternativeName>
    <alternativeName>
        <fullName evidence="4">tRNA pseudouridylate synthase I</fullName>
    </alternativeName>
    <alternativeName>
        <fullName evidence="4">tRNA-uridine isomerase I</fullName>
    </alternativeName>
</protein>
<evidence type="ECO:0000256" key="2">
    <source>
        <dbReference type="ARBA" id="ARBA00022694"/>
    </source>
</evidence>
<sequence>MSNIKLTLQYDGTRYLGWQRPEKDGYHKTILYRLSSVLEKLSGSPVTLYAGARTEPGVHALEQTVSFVSDAFSDMEMLHRDLDHYLPMDIRILHCNTAPDRFRADLNARSRTYEYRICTAPVYNIFSDAYTAHVSPSPDVSSMETAAGYLKGRHDFRFFSGAKKKKGTEKELMEISFRKSEDTDSDTDTLIISLTANDFLYRMPSLIIGTLLEIGQGKRTPESILHILEGTEKAGVPCEAKGLLLKSVQY</sequence>
<keyword evidence="3 4" id="KW-0413">Isomerase</keyword>
<comment type="similarity">
    <text evidence="1 4 6">Belongs to the tRNA pseudouridine synthase TruA family.</text>
</comment>
<dbReference type="Gene3D" id="3.30.70.580">
    <property type="entry name" value="Pseudouridine synthase I, catalytic domain, N-terminal subdomain"/>
    <property type="match status" value="1"/>
</dbReference>
<dbReference type="GO" id="GO:0031119">
    <property type="term" value="P:tRNA pseudouridine synthesis"/>
    <property type="evidence" value="ECO:0007669"/>
    <property type="project" value="UniProtKB-UniRule"/>
</dbReference>
<comment type="subunit">
    <text evidence="4">Homodimer.</text>
</comment>
<evidence type="ECO:0000259" key="7">
    <source>
        <dbReference type="Pfam" id="PF01416"/>
    </source>
</evidence>
<dbReference type="InterPro" id="IPR020095">
    <property type="entry name" value="PsdUridine_synth_TruA_C"/>
</dbReference>
<name>A0A9D2P2G9_9FIRM</name>
<dbReference type="EC" id="5.4.99.12" evidence="4"/>
<feature type="binding site" evidence="4 5">
    <location>
        <position position="113"/>
    </location>
    <ligand>
        <name>substrate</name>
    </ligand>
</feature>
<comment type="catalytic activity">
    <reaction evidence="4 6">
        <text>uridine(38/39/40) in tRNA = pseudouridine(38/39/40) in tRNA</text>
        <dbReference type="Rhea" id="RHEA:22376"/>
        <dbReference type="Rhea" id="RHEA-COMP:10085"/>
        <dbReference type="Rhea" id="RHEA-COMP:10087"/>
        <dbReference type="ChEBI" id="CHEBI:65314"/>
        <dbReference type="ChEBI" id="CHEBI:65315"/>
        <dbReference type="EC" id="5.4.99.12"/>
    </reaction>
</comment>
<dbReference type="Gene3D" id="3.30.70.660">
    <property type="entry name" value="Pseudouridine synthase I, catalytic domain, C-terminal subdomain"/>
    <property type="match status" value="1"/>
</dbReference>
<dbReference type="CDD" id="cd02570">
    <property type="entry name" value="PseudoU_synth_EcTruA"/>
    <property type="match status" value="1"/>
</dbReference>
<proteinExistence type="inferred from homology"/>
<dbReference type="PANTHER" id="PTHR11142:SF22">
    <property type="entry name" value="TRNA PSEUDOURIDINE SYNTHASE A 2"/>
    <property type="match status" value="1"/>
</dbReference>
<reference evidence="8" key="1">
    <citation type="journal article" date="2021" name="PeerJ">
        <title>Extensive microbial diversity within the chicken gut microbiome revealed by metagenomics and culture.</title>
        <authorList>
            <person name="Gilroy R."/>
            <person name="Ravi A."/>
            <person name="Getino M."/>
            <person name="Pursley I."/>
            <person name="Horton D.L."/>
            <person name="Alikhan N.F."/>
            <person name="Baker D."/>
            <person name="Gharbi K."/>
            <person name="Hall N."/>
            <person name="Watson M."/>
            <person name="Adriaenssens E.M."/>
            <person name="Foster-Nyarko E."/>
            <person name="Jarju S."/>
            <person name="Secka A."/>
            <person name="Antonio M."/>
            <person name="Oren A."/>
            <person name="Chaudhuri R.R."/>
            <person name="La Ragione R."/>
            <person name="Hildebrand F."/>
            <person name="Pallen M.J."/>
        </authorList>
    </citation>
    <scope>NUCLEOTIDE SEQUENCE</scope>
    <source>
        <strain evidence="8">CHK165-2605</strain>
    </source>
</reference>
<dbReference type="InterPro" id="IPR020094">
    <property type="entry name" value="TruA/RsuA/RluB/E/F_N"/>
</dbReference>
<dbReference type="SUPFAM" id="SSF55120">
    <property type="entry name" value="Pseudouridine synthase"/>
    <property type="match status" value="1"/>
</dbReference>
<feature type="domain" description="Pseudouridine synthase I TruA alpha/beta" evidence="7">
    <location>
        <begin position="146"/>
        <end position="250"/>
    </location>
</feature>
<dbReference type="InterPro" id="IPR020097">
    <property type="entry name" value="PsdUridine_synth_TruA_a/b_dom"/>
</dbReference>
<comment type="caution">
    <text evidence="4">Lacks conserved residue(s) required for the propagation of feature annotation.</text>
</comment>
<evidence type="ECO:0000256" key="3">
    <source>
        <dbReference type="ARBA" id="ARBA00023235"/>
    </source>
</evidence>
<organism evidence="8 9">
    <name type="scientific">Candidatus Mediterraneibacter gallistercoris</name>
    <dbReference type="NCBI Taxonomy" id="2838671"/>
    <lineage>
        <taxon>Bacteria</taxon>
        <taxon>Bacillati</taxon>
        <taxon>Bacillota</taxon>
        <taxon>Clostridia</taxon>
        <taxon>Lachnospirales</taxon>
        <taxon>Lachnospiraceae</taxon>
        <taxon>Mediterraneibacter</taxon>
    </lineage>
</organism>
<evidence type="ECO:0000256" key="1">
    <source>
        <dbReference type="ARBA" id="ARBA00009375"/>
    </source>
</evidence>
<dbReference type="InterPro" id="IPR001406">
    <property type="entry name" value="PsdUridine_synth_TruA"/>
</dbReference>
<dbReference type="GO" id="GO:0160147">
    <property type="term" value="F:tRNA pseudouridine(38-40) synthase activity"/>
    <property type="evidence" value="ECO:0007669"/>
    <property type="project" value="UniProtKB-EC"/>
</dbReference>
<comment type="function">
    <text evidence="4">Formation of pseudouridine at positions 38, 39 and 40 in the anticodon stem and loop of transfer RNAs.</text>
</comment>
<accession>A0A9D2P2G9</accession>
<gene>
    <name evidence="4" type="primary">truA</name>
    <name evidence="8" type="ORF">H9756_05225</name>
</gene>
<dbReference type="EMBL" id="DWWI01000109">
    <property type="protein sequence ID" value="HJC43071.1"/>
    <property type="molecule type" value="Genomic_DNA"/>
</dbReference>
<reference evidence="8" key="2">
    <citation type="submission" date="2021-04" db="EMBL/GenBank/DDBJ databases">
        <authorList>
            <person name="Gilroy R."/>
        </authorList>
    </citation>
    <scope>NUCLEOTIDE SEQUENCE</scope>
    <source>
        <strain evidence="8">CHK165-2605</strain>
    </source>
</reference>
<dbReference type="AlphaFoldDB" id="A0A9D2P2G9"/>
<dbReference type="InterPro" id="IPR020103">
    <property type="entry name" value="PsdUridine_synth_cat_dom_sf"/>
</dbReference>